<dbReference type="Gene3D" id="3.30.365.10">
    <property type="entry name" value="Aldehyde oxidase/xanthine dehydrogenase, molybdopterin binding domain"/>
    <property type="match status" value="4"/>
</dbReference>
<dbReference type="Pfam" id="PF02738">
    <property type="entry name" value="MoCoBD_1"/>
    <property type="match status" value="1"/>
</dbReference>
<dbReference type="InterPro" id="IPR052516">
    <property type="entry name" value="N-heterocyclic_Hydroxylase"/>
</dbReference>
<dbReference type="InterPro" id="IPR046867">
    <property type="entry name" value="AldOxase/xan_DH_MoCoBD2"/>
</dbReference>
<dbReference type="PANTHER" id="PTHR47495">
    <property type="entry name" value="ALDEHYDE DEHYDROGENASE"/>
    <property type="match status" value="1"/>
</dbReference>
<evidence type="ECO:0000256" key="1">
    <source>
        <dbReference type="SAM" id="MobiDB-lite"/>
    </source>
</evidence>
<accession>A0ABV7EP97</accession>
<dbReference type="SUPFAM" id="SSF56003">
    <property type="entry name" value="Molybdenum cofactor-binding domain"/>
    <property type="match status" value="2"/>
</dbReference>
<dbReference type="PIRSF" id="PIRSF036389">
    <property type="entry name" value="IOR_B"/>
    <property type="match status" value="1"/>
</dbReference>
<sequence>MKHDSSTAAVSEPSSDETLGDLGQSRRHFLKASGGLVLGFSLMGSGVAWAAESIATGKTNKNAAAQLDAWLAVHPDNTVTLFTGKVEVGNGNETSLAQIAAEELYFPVDQLIVVMGSTDKTIDQGPTYGSRTIPYAGPQIRHAAAAGRQALLSLGAKHFKLPAHQLATQNGSVSVIGDPAKKISYGELVDGHRFDVEIGASGNSFGLEIAPDTTLKNQTHYSIVGKSVPRKDIPGKMFAQYSYIQDIKVDGMLHGRVVRPYGVGAKLVDVDESGLKDIPGFVQVVREGNFLGVVAKTEWAAIKAASRLGSTLHPKGRKAGQATWSDANTLPDQDKVWDTVRKTSGKDVSVASNGAYSMAANYAARTIKATYQTPFQMHASIGPSCAIADVNSERAIFWAGTQMPHQARRDMAKMLDVPEDKVTVHWHGASGAYGRNGLEHVIADAAVMSRAVGKPVRVQWMRWDEHGWEPKGPPIAQDLEGLIDEDGKVIGWRHHMWVPTTGNTNLIAADLIGHPVGDEGAGRGSISYAYTFQNADVSYHGEGRVGVITAWLRSPAQFETTFAMEAFIDELAADGQIDPLTFRLQNLEDARAIGVLQAAAEKYGWTTRASNQDKAEEKDGQAIGRGIAWVNRDDSYVATIADIVVDRESGQITVKRVVVAHDCGLVVNPDALKNQIEGNIIQSLSRTLHEEVTFDNAHITSRDWVGYPILRFNEIPDSIEMVFVNDTPGRKMTGGGEPSTCPTAAVVSNALYDAIGVRMRQTPFRADRVKKAMA</sequence>
<keyword evidence="4" id="KW-1185">Reference proteome</keyword>
<dbReference type="PANTHER" id="PTHR47495:SF1">
    <property type="entry name" value="BLL3820 PROTEIN"/>
    <property type="match status" value="1"/>
</dbReference>
<feature type="region of interest" description="Disordered" evidence="1">
    <location>
        <begin position="1"/>
        <end position="21"/>
    </location>
</feature>
<evidence type="ECO:0000313" key="3">
    <source>
        <dbReference type="EMBL" id="MFC3103736.1"/>
    </source>
</evidence>
<proteinExistence type="predicted"/>
<dbReference type="SMART" id="SM01008">
    <property type="entry name" value="Ald_Xan_dh_C"/>
    <property type="match status" value="1"/>
</dbReference>
<feature type="domain" description="Aldehyde oxidase/xanthine dehydrogenase a/b hammerhead" evidence="2">
    <location>
        <begin position="238"/>
        <end position="316"/>
    </location>
</feature>
<comment type="caution">
    <text evidence="3">The sequence shown here is derived from an EMBL/GenBank/DDBJ whole genome shotgun (WGS) entry which is preliminary data.</text>
</comment>
<dbReference type="InterPro" id="IPR006311">
    <property type="entry name" value="TAT_signal"/>
</dbReference>
<dbReference type="InterPro" id="IPR008274">
    <property type="entry name" value="AldOxase/xan_DH_MoCoBD1"/>
</dbReference>
<name>A0ABV7EP97_9GAMM</name>
<dbReference type="Gene3D" id="3.90.1170.50">
    <property type="entry name" value="Aldehyde oxidase/xanthine dehydrogenase, a/b hammerhead"/>
    <property type="match status" value="1"/>
</dbReference>
<dbReference type="InterPro" id="IPR037165">
    <property type="entry name" value="AldOxase/xan_DH_Mopterin-bd_sf"/>
</dbReference>
<evidence type="ECO:0000259" key="2">
    <source>
        <dbReference type="SMART" id="SM01008"/>
    </source>
</evidence>
<protein>
    <submittedName>
        <fullName evidence="3">Molybdopterin cofactor-binding domain-containing protein</fullName>
    </submittedName>
</protein>
<dbReference type="EMBL" id="JBHRSS010000003">
    <property type="protein sequence ID" value="MFC3103736.1"/>
    <property type="molecule type" value="Genomic_DNA"/>
</dbReference>
<dbReference type="Proteomes" id="UP001595462">
    <property type="component" value="Unassembled WGS sequence"/>
</dbReference>
<feature type="compositionally biased region" description="Polar residues" evidence="1">
    <location>
        <begin position="1"/>
        <end position="13"/>
    </location>
</feature>
<dbReference type="PROSITE" id="PS51318">
    <property type="entry name" value="TAT"/>
    <property type="match status" value="1"/>
</dbReference>
<organism evidence="3 4">
    <name type="scientific">Salinisphaera aquimarina</name>
    <dbReference type="NCBI Taxonomy" id="2094031"/>
    <lineage>
        <taxon>Bacteria</taxon>
        <taxon>Pseudomonadati</taxon>
        <taxon>Pseudomonadota</taxon>
        <taxon>Gammaproteobacteria</taxon>
        <taxon>Salinisphaerales</taxon>
        <taxon>Salinisphaeraceae</taxon>
        <taxon>Salinisphaera</taxon>
    </lineage>
</organism>
<evidence type="ECO:0000313" key="4">
    <source>
        <dbReference type="Proteomes" id="UP001595462"/>
    </source>
</evidence>
<dbReference type="Pfam" id="PF20256">
    <property type="entry name" value="MoCoBD_2"/>
    <property type="match status" value="2"/>
</dbReference>
<reference evidence="4" key="1">
    <citation type="journal article" date="2019" name="Int. J. Syst. Evol. Microbiol.">
        <title>The Global Catalogue of Microorganisms (GCM) 10K type strain sequencing project: providing services to taxonomists for standard genome sequencing and annotation.</title>
        <authorList>
            <consortium name="The Broad Institute Genomics Platform"/>
            <consortium name="The Broad Institute Genome Sequencing Center for Infectious Disease"/>
            <person name="Wu L."/>
            <person name="Ma J."/>
        </authorList>
    </citation>
    <scope>NUCLEOTIDE SEQUENCE [LARGE SCALE GENOMIC DNA]</scope>
    <source>
        <strain evidence="4">KCTC 52640</strain>
    </source>
</reference>
<dbReference type="InterPro" id="IPR000674">
    <property type="entry name" value="Ald_Oxase/Xan_DH_a/b"/>
</dbReference>
<dbReference type="InterPro" id="IPR012368">
    <property type="entry name" value="OxRdtase_Mopterin-bd_su_IorB"/>
</dbReference>
<dbReference type="RefSeq" id="WP_380688049.1">
    <property type="nucleotide sequence ID" value="NZ_JBHRSS010000003.1"/>
</dbReference>
<gene>
    <name evidence="3" type="ORF">ACFOSU_07515</name>
</gene>